<accession>A0A067RGG8</accession>
<evidence type="ECO:0000259" key="2">
    <source>
        <dbReference type="Pfam" id="PF26017"/>
    </source>
</evidence>
<dbReference type="InterPro" id="IPR043225">
    <property type="entry name" value="BACK_BTBD8"/>
</dbReference>
<protein>
    <recommendedName>
        <fullName evidence="2">BTBD8 BACK domain-containing protein</fullName>
    </recommendedName>
</protein>
<dbReference type="EMBL" id="KK852480">
    <property type="protein sequence ID" value="KDR22961.1"/>
    <property type="molecule type" value="Genomic_DNA"/>
</dbReference>
<feature type="compositionally biased region" description="Polar residues" evidence="1">
    <location>
        <begin position="679"/>
        <end position="709"/>
    </location>
</feature>
<dbReference type="CDD" id="cd14733">
    <property type="entry name" value="BACK"/>
    <property type="match status" value="1"/>
</dbReference>
<feature type="compositionally biased region" description="Polar residues" evidence="1">
    <location>
        <begin position="231"/>
        <end position="241"/>
    </location>
</feature>
<organism evidence="3 4">
    <name type="scientific">Zootermopsis nevadensis</name>
    <name type="common">Dampwood termite</name>
    <dbReference type="NCBI Taxonomy" id="136037"/>
    <lineage>
        <taxon>Eukaryota</taxon>
        <taxon>Metazoa</taxon>
        <taxon>Ecdysozoa</taxon>
        <taxon>Arthropoda</taxon>
        <taxon>Hexapoda</taxon>
        <taxon>Insecta</taxon>
        <taxon>Pterygota</taxon>
        <taxon>Neoptera</taxon>
        <taxon>Polyneoptera</taxon>
        <taxon>Dictyoptera</taxon>
        <taxon>Blattodea</taxon>
        <taxon>Blattoidea</taxon>
        <taxon>Termitoidae</taxon>
        <taxon>Termopsidae</taxon>
        <taxon>Zootermopsis</taxon>
    </lineage>
</organism>
<feature type="region of interest" description="Disordered" evidence="1">
    <location>
        <begin position="211"/>
        <end position="412"/>
    </location>
</feature>
<feature type="compositionally biased region" description="Polar residues" evidence="1">
    <location>
        <begin position="398"/>
        <end position="412"/>
    </location>
</feature>
<feature type="domain" description="BTBD8 BACK" evidence="2">
    <location>
        <begin position="1"/>
        <end position="51"/>
    </location>
</feature>
<dbReference type="AlphaFoldDB" id="A0A067RGG8"/>
<sequence length="760" mass="81588">MTVDNILETVMCCDKLLATLPNVRWAEPVFGITSQLLEASIKFIANNFCGVLSNDSFLSLGKELSWNISRLEDSLMAATDRLPADQACQSHAHLHSILPVAQSPEPLPEMQWSPNFFELLRRIQKRVEASLVRQAPRAARCPSWGQMELELRKKIQEAACLVMASGEENHRSRHATHARRGESPGTAPRSVSSSGSHTLDLRQVKLAMTQQARRAASGGRVSALKADTKSRSLSAKKSQLNAHVPPHKAEMVSSQAKKVVAENGESTSRPKTWPLRVLENKSKSVKQRANSSSSSMGTPEKSGAMPRRAGKTMISSSDSSRTSSPAMRRSTSSGEGSGRGKAATVGSSSSRTLVIRSDTPPGKEMRSRKRKDSEITAMSTDSLSEVQSNGGGKRSVKEASNNTTSRSCISTRPDTPLVRQKFREEVVMSTDSLAESVASGEKLSAKVEASASAPSRSLGSTRPDTPPIKERGRKCVGRISVEMTVSTDLLAATDQTFSGETLARKKEADKIVTTSKSPTPKGSQSCSSRLDGSKGNSVKVAKTGETKYENSQPRSPATTARRVVMRQTILSPRDSPTFKIRSGMPSSPYTGSPSLRRSLLLATKSPINGSAVSVNNSTPTSAKPERVVKSVSSPSTTISANRRTPTRLQTRNQPIASPVKTSSEAGRGAGRTCGRETIRGNTTGKGITNVSRANNNATRKVISSGSINGKNKHNNNEISTSNNKGESSEEKPPTVGSRSGTFLKDEPTILKKPDVDNVQE</sequence>
<feature type="compositionally biased region" description="Polar residues" evidence="1">
    <location>
        <begin position="452"/>
        <end position="463"/>
    </location>
</feature>
<dbReference type="PANTHER" id="PTHR22427">
    <property type="entry name" value="GH15728P"/>
    <property type="match status" value="1"/>
</dbReference>
<evidence type="ECO:0000313" key="3">
    <source>
        <dbReference type="EMBL" id="KDR22961.1"/>
    </source>
</evidence>
<name>A0A067RGG8_ZOONE</name>
<feature type="region of interest" description="Disordered" evidence="1">
    <location>
        <begin position="574"/>
        <end position="593"/>
    </location>
</feature>
<dbReference type="STRING" id="136037.A0A067RGG8"/>
<feature type="compositionally biased region" description="Polar residues" evidence="1">
    <location>
        <begin position="630"/>
        <end position="664"/>
    </location>
</feature>
<dbReference type="Proteomes" id="UP000027135">
    <property type="component" value="Unassembled WGS sequence"/>
</dbReference>
<feature type="compositionally biased region" description="Polar residues" evidence="1">
    <location>
        <begin position="716"/>
        <end position="725"/>
    </location>
</feature>
<feature type="compositionally biased region" description="Polar residues" evidence="1">
    <location>
        <begin position="584"/>
        <end position="593"/>
    </location>
</feature>
<feature type="compositionally biased region" description="Polar residues" evidence="1">
    <location>
        <begin position="376"/>
        <end position="388"/>
    </location>
</feature>
<feature type="region of interest" description="Disordered" evidence="1">
    <location>
        <begin position="445"/>
        <end position="471"/>
    </location>
</feature>
<feature type="region of interest" description="Disordered" evidence="1">
    <location>
        <begin position="506"/>
        <end position="537"/>
    </location>
</feature>
<feature type="region of interest" description="Disordered" evidence="1">
    <location>
        <begin position="611"/>
        <end position="760"/>
    </location>
</feature>
<feature type="compositionally biased region" description="Polar residues" evidence="1">
    <location>
        <begin position="611"/>
        <end position="621"/>
    </location>
</feature>
<feature type="compositionally biased region" description="Polar residues" evidence="1">
    <location>
        <begin position="287"/>
        <end position="297"/>
    </location>
</feature>
<feature type="compositionally biased region" description="Low complexity" evidence="1">
    <location>
        <begin position="212"/>
        <end position="223"/>
    </location>
</feature>
<proteinExistence type="predicted"/>
<feature type="compositionally biased region" description="Low complexity" evidence="1">
    <location>
        <begin position="315"/>
        <end position="334"/>
    </location>
</feature>
<feature type="compositionally biased region" description="Polar residues" evidence="1">
    <location>
        <begin position="512"/>
        <end position="536"/>
    </location>
</feature>
<gene>
    <name evidence="3" type="ORF">L798_00298</name>
</gene>
<reference evidence="3 4" key="1">
    <citation type="journal article" date="2014" name="Nat. Commun.">
        <title>Molecular traces of alternative social organization in a termite genome.</title>
        <authorList>
            <person name="Terrapon N."/>
            <person name="Li C."/>
            <person name="Robertson H.M."/>
            <person name="Ji L."/>
            <person name="Meng X."/>
            <person name="Booth W."/>
            <person name="Chen Z."/>
            <person name="Childers C.P."/>
            <person name="Glastad K.M."/>
            <person name="Gokhale K."/>
            <person name="Gowin J."/>
            <person name="Gronenberg W."/>
            <person name="Hermansen R.A."/>
            <person name="Hu H."/>
            <person name="Hunt B.G."/>
            <person name="Huylmans A.K."/>
            <person name="Khalil S.M."/>
            <person name="Mitchell R.D."/>
            <person name="Munoz-Torres M.C."/>
            <person name="Mustard J.A."/>
            <person name="Pan H."/>
            <person name="Reese J.T."/>
            <person name="Scharf M.E."/>
            <person name="Sun F."/>
            <person name="Vogel H."/>
            <person name="Xiao J."/>
            <person name="Yang W."/>
            <person name="Yang Z."/>
            <person name="Yang Z."/>
            <person name="Zhou J."/>
            <person name="Zhu J."/>
            <person name="Brent C.S."/>
            <person name="Elsik C.G."/>
            <person name="Goodisman M.A."/>
            <person name="Liberles D.A."/>
            <person name="Roe R.M."/>
            <person name="Vargo E.L."/>
            <person name="Vilcinskas A."/>
            <person name="Wang J."/>
            <person name="Bornberg-Bauer E."/>
            <person name="Korb J."/>
            <person name="Zhang G."/>
            <person name="Liebig J."/>
        </authorList>
    </citation>
    <scope>NUCLEOTIDE SEQUENCE [LARGE SCALE GENOMIC DNA]</scope>
    <source>
        <tissue evidence="3">Whole organism</tissue>
    </source>
</reference>
<evidence type="ECO:0000256" key="1">
    <source>
        <dbReference type="SAM" id="MobiDB-lite"/>
    </source>
</evidence>
<feature type="region of interest" description="Disordered" evidence="1">
    <location>
        <begin position="166"/>
        <end position="197"/>
    </location>
</feature>
<evidence type="ECO:0000313" key="4">
    <source>
        <dbReference type="Proteomes" id="UP000027135"/>
    </source>
</evidence>
<keyword evidence="4" id="KW-1185">Reference proteome</keyword>
<dbReference type="PANTHER" id="PTHR22427:SF7">
    <property type="entry name" value="GH15728P"/>
    <property type="match status" value="1"/>
</dbReference>
<dbReference type="eggNOG" id="ENOG502QUK4">
    <property type="taxonomic scope" value="Eukaryota"/>
</dbReference>
<dbReference type="InParanoid" id="A0A067RGG8"/>
<feature type="compositionally biased region" description="Basic and acidic residues" evidence="1">
    <location>
        <begin position="743"/>
        <end position="760"/>
    </location>
</feature>
<dbReference type="Pfam" id="PF26017">
    <property type="entry name" value="BACK_BTBD8"/>
    <property type="match status" value="1"/>
</dbReference>